<reference evidence="2" key="3">
    <citation type="submission" date="2023-06" db="EMBL/GenBank/DDBJ databases">
        <authorList>
            <person name="Sun Q."/>
            <person name="Zhou Y."/>
        </authorList>
    </citation>
    <scope>NUCLEOTIDE SEQUENCE</scope>
    <source>
        <strain evidence="2">CGMCC 1.10859</strain>
    </source>
</reference>
<sequence>MKSTAILAAALALAVSLGGAPRPAAAEVTSRTIYKHQSWQVRVVNYGDKRLRCVAQVTRSGNIFSIWASPTSRVRLQFYSRDWAFGARHRGDLRVRIDGYPSWRMTNAELYKHSVLFNLPSSSKGTKFLLEVARGSTLRLYNSRGKHVRSYTLAGSRASMSALIRCVKALRGGNGSAGGGGGGGSNPFD</sequence>
<evidence type="ECO:0000313" key="2">
    <source>
        <dbReference type="EMBL" id="GHE04652.1"/>
    </source>
</evidence>
<dbReference type="Proteomes" id="UP000199541">
    <property type="component" value="Unassembled WGS sequence"/>
</dbReference>
<feature type="chain" id="PRO_5042969912" evidence="1">
    <location>
        <begin position="27"/>
        <end position="189"/>
    </location>
</feature>
<organism evidence="2 5">
    <name type="scientific">Allgaiera indica</name>
    <dbReference type="NCBI Taxonomy" id="765699"/>
    <lineage>
        <taxon>Bacteria</taxon>
        <taxon>Pseudomonadati</taxon>
        <taxon>Pseudomonadota</taxon>
        <taxon>Alphaproteobacteria</taxon>
        <taxon>Rhodobacterales</taxon>
        <taxon>Paracoccaceae</taxon>
        <taxon>Allgaiera</taxon>
    </lineage>
</organism>
<protein>
    <submittedName>
        <fullName evidence="2">Uncharacterized protein</fullName>
    </submittedName>
</protein>
<name>A0AAN5A1P0_9RHOB</name>
<dbReference type="EMBL" id="BNAB01000018">
    <property type="protein sequence ID" value="GHE04652.1"/>
    <property type="molecule type" value="Genomic_DNA"/>
</dbReference>
<keyword evidence="1" id="KW-0732">Signal</keyword>
<gene>
    <name evidence="2" type="ORF">GCM10008024_32550</name>
    <name evidence="3" type="ORF">SAMN05444006_11745</name>
</gene>
<evidence type="ECO:0000256" key="1">
    <source>
        <dbReference type="SAM" id="SignalP"/>
    </source>
</evidence>
<dbReference type="EMBL" id="FNOB01000017">
    <property type="protein sequence ID" value="SDX47775.1"/>
    <property type="molecule type" value="Genomic_DNA"/>
</dbReference>
<accession>A0AAN5A1P0</accession>
<reference evidence="3 4" key="2">
    <citation type="submission" date="2016-10" db="EMBL/GenBank/DDBJ databases">
        <authorList>
            <person name="Varghese N."/>
            <person name="Submissions S."/>
        </authorList>
    </citation>
    <scope>NUCLEOTIDE SEQUENCE [LARGE SCALE GENOMIC DNA]</scope>
    <source>
        <strain evidence="3 4">DSM 24802</strain>
    </source>
</reference>
<reference evidence="2" key="1">
    <citation type="journal article" date="2014" name="Int. J. Syst. Evol. Microbiol.">
        <title>Complete genome sequence of Corynebacterium casei LMG S-19264T (=DSM 44701T), isolated from a smear-ripened cheese.</title>
        <authorList>
            <consortium name="US DOE Joint Genome Institute (JGI-PGF)"/>
            <person name="Walter F."/>
            <person name="Albersmeier A."/>
            <person name="Kalinowski J."/>
            <person name="Ruckert C."/>
        </authorList>
    </citation>
    <scope>NUCLEOTIDE SEQUENCE</scope>
    <source>
        <strain evidence="2">CGMCC 1.10859</strain>
    </source>
</reference>
<evidence type="ECO:0000313" key="4">
    <source>
        <dbReference type="Proteomes" id="UP000199541"/>
    </source>
</evidence>
<dbReference type="Proteomes" id="UP000634647">
    <property type="component" value="Unassembled WGS sequence"/>
</dbReference>
<proteinExistence type="predicted"/>
<feature type="signal peptide" evidence="1">
    <location>
        <begin position="1"/>
        <end position="26"/>
    </location>
</feature>
<evidence type="ECO:0000313" key="5">
    <source>
        <dbReference type="Proteomes" id="UP000634647"/>
    </source>
</evidence>
<dbReference type="AlphaFoldDB" id="A0AAN5A1P0"/>
<comment type="caution">
    <text evidence="2">The sequence shown here is derived from an EMBL/GenBank/DDBJ whole genome shotgun (WGS) entry which is preliminary data.</text>
</comment>
<keyword evidence="4" id="KW-1185">Reference proteome</keyword>
<evidence type="ECO:0000313" key="3">
    <source>
        <dbReference type="EMBL" id="SDX47775.1"/>
    </source>
</evidence>
<dbReference type="RefSeq" id="WP_035837850.1">
    <property type="nucleotide sequence ID" value="NZ_BNAB01000018.1"/>
</dbReference>